<dbReference type="PANTHER" id="PTHR47505:SF1">
    <property type="entry name" value="DNA UTILIZATION PROTEIN YHGH"/>
    <property type="match status" value="1"/>
</dbReference>
<dbReference type="OrthoDB" id="9779910at2"/>
<dbReference type="STRING" id="1231336.L248_1280"/>
<evidence type="ECO:0008006" key="4">
    <source>
        <dbReference type="Google" id="ProtNLM"/>
    </source>
</evidence>
<dbReference type="Gene3D" id="3.40.50.2020">
    <property type="match status" value="1"/>
</dbReference>
<reference evidence="3" key="1">
    <citation type="journal article" date="2013" name="Genome Announc.">
        <title>Whole-Genome Sequencing of Lactobacillus shenzhenensis Strain LY-73T.</title>
        <authorList>
            <person name="Lin Z."/>
            <person name="Liu Z."/>
            <person name="Yang R."/>
            <person name="Zou Y."/>
            <person name="Wan D."/>
            <person name="Chen J."/>
            <person name="Guo M."/>
            <person name="Zhao J."/>
            <person name="Fang C."/>
            <person name="Yang R."/>
            <person name="Liu F."/>
        </authorList>
    </citation>
    <scope>NUCLEOTIDE SEQUENCE [LARGE SCALE GENOMIC DNA]</scope>
    <source>
        <strain evidence="3">LY-73</strain>
    </source>
</reference>
<evidence type="ECO:0000256" key="1">
    <source>
        <dbReference type="ARBA" id="ARBA00008007"/>
    </source>
</evidence>
<organism evidence="2 3">
    <name type="scientific">Schleiferilactobacillus shenzhenensis LY-73</name>
    <dbReference type="NCBI Taxonomy" id="1231336"/>
    <lineage>
        <taxon>Bacteria</taxon>
        <taxon>Bacillati</taxon>
        <taxon>Bacillota</taxon>
        <taxon>Bacilli</taxon>
        <taxon>Lactobacillales</taxon>
        <taxon>Lactobacillaceae</taxon>
        <taxon>Schleiferilactobacillus</taxon>
    </lineage>
</organism>
<name>U4TWH2_9LACO</name>
<evidence type="ECO:0000313" key="2">
    <source>
        <dbReference type="EMBL" id="ERL66188.1"/>
    </source>
</evidence>
<dbReference type="InterPro" id="IPR029057">
    <property type="entry name" value="PRTase-like"/>
</dbReference>
<proteinExistence type="inferred from homology"/>
<dbReference type="InterPro" id="IPR000836">
    <property type="entry name" value="PRTase_dom"/>
</dbReference>
<dbReference type="InterPro" id="IPR051910">
    <property type="entry name" value="ComF/GntX_DNA_util-trans"/>
</dbReference>
<accession>U4TWH2</accession>
<keyword evidence="3" id="KW-1185">Reference proteome</keyword>
<dbReference type="HOGENOM" id="CLU_054549_4_1_9"/>
<protein>
    <recommendedName>
        <fullName evidence="4">Phosphoribosyltransferase domain-containing protein</fullName>
    </recommendedName>
</protein>
<sequence>MPWFTGRERALFAYQSEIKTYFERFKRQGDYQLKDLFRSDLGRWWAENGQRYDAVVPVPGDDHRSWQRGFEPVTALFETVFPLTPVLAKQGTTAEQAQQDRRTRLMTRQPFAFQPSRGIACQHWRRVLLVDDIYTTGSTLHQAAAVLHGAGITAQMDTFTLAR</sequence>
<dbReference type="PANTHER" id="PTHR47505">
    <property type="entry name" value="DNA UTILIZATION PROTEIN YHGH"/>
    <property type="match status" value="1"/>
</dbReference>
<dbReference type="Proteomes" id="UP000030647">
    <property type="component" value="Unassembled WGS sequence"/>
</dbReference>
<gene>
    <name evidence="2" type="ORF">L248_1280</name>
</gene>
<dbReference type="SUPFAM" id="SSF53271">
    <property type="entry name" value="PRTase-like"/>
    <property type="match status" value="1"/>
</dbReference>
<evidence type="ECO:0000313" key="3">
    <source>
        <dbReference type="Proteomes" id="UP000030647"/>
    </source>
</evidence>
<comment type="similarity">
    <text evidence="1">Belongs to the ComF/GntX family.</text>
</comment>
<dbReference type="CDD" id="cd06223">
    <property type="entry name" value="PRTases_typeI"/>
    <property type="match status" value="1"/>
</dbReference>
<dbReference type="AlphaFoldDB" id="U4TWH2"/>
<dbReference type="EMBL" id="KI271583">
    <property type="protein sequence ID" value="ERL66188.1"/>
    <property type="molecule type" value="Genomic_DNA"/>
</dbReference>
<dbReference type="eggNOG" id="COG1040">
    <property type="taxonomic scope" value="Bacteria"/>
</dbReference>